<evidence type="ECO:0000313" key="2">
    <source>
        <dbReference type="EMBL" id="GAA4268835.1"/>
    </source>
</evidence>
<gene>
    <name evidence="2" type="ORF">GCM10022257_09360</name>
</gene>
<feature type="transmembrane region" description="Helical" evidence="1">
    <location>
        <begin position="51"/>
        <end position="73"/>
    </location>
</feature>
<evidence type="ECO:0000256" key="1">
    <source>
        <dbReference type="SAM" id="Phobius"/>
    </source>
</evidence>
<name>A0ABP8E9C2_9FLAO</name>
<dbReference type="RefSeq" id="WP_139001230.1">
    <property type="nucleotide sequence ID" value="NZ_BAABAV010000001.1"/>
</dbReference>
<keyword evidence="3" id="KW-1185">Reference proteome</keyword>
<keyword evidence="1" id="KW-1133">Transmembrane helix</keyword>
<keyword evidence="1" id="KW-0812">Transmembrane</keyword>
<evidence type="ECO:0000313" key="3">
    <source>
        <dbReference type="Proteomes" id="UP001500027"/>
    </source>
</evidence>
<dbReference type="Proteomes" id="UP001500027">
    <property type="component" value="Unassembled WGS sequence"/>
</dbReference>
<proteinExistence type="predicted"/>
<sequence length="143" mass="16127">MAIIRLIKTNHILAITIGIVYLWFGTLKFFPLQSPAESLAQNTIDIITLHLIPKSVSIILLALLETLIGIMLILNIKRRLVLKVTFAHIILTFIPLFAFSEMSFSVAPYSFTLLGQYIFKNIIIIAALITLYKLPDSTALRRT</sequence>
<feature type="transmembrane region" description="Helical" evidence="1">
    <location>
        <begin position="80"/>
        <end position="99"/>
    </location>
</feature>
<feature type="transmembrane region" description="Helical" evidence="1">
    <location>
        <begin position="12"/>
        <end position="31"/>
    </location>
</feature>
<feature type="transmembrane region" description="Helical" evidence="1">
    <location>
        <begin position="111"/>
        <end position="132"/>
    </location>
</feature>
<comment type="caution">
    <text evidence="2">The sequence shown here is derived from an EMBL/GenBank/DDBJ whole genome shotgun (WGS) entry which is preliminary data.</text>
</comment>
<accession>A0ABP8E9C2</accession>
<evidence type="ECO:0008006" key="4">
    <source>
        <dbReference type="Google" id="ProtNLM"/>
    </source>
</evidence>
<organism evidence="2 3">
    <name type="scientific">Hyunsoonleella aestuarii</name>
    <dbReference type="NCBI Taxonomy" id="912802"/>
    <lineage>
        <taxon>Bacteria</taxon>
        <taxon>Pseudomonadati</taxon>
        <taxon>Bacteroidota</taxon>
        <taxon>Flavobacteriia</taxon>
        <taxon>Flavobacteriales</taxon>
        <taxon>Flavobacteriaceae</taxon>
    </lineage>
</organism>
<reference evidence="3" key="1">
    <citation type="journal article" date="2019" name="Int. J. Syst. Evol. Microbiol.">
        <title>The Global Catalogue of Microorganisms (GCM) 10K type strain sequencing project: providing services to taxonomists for standard genome sequencing and annotation.</title>
        <authorList>
            <consortium name="The Broad Institute Genomics Platform"/>
            <consortium name="The Broad Institute Genome Sequencing Center for Infectious Disease"/>
            <person name="Wu L."/>
            <person name="Ma J."/>
        </authorList>
    </citation>
    <scope>NUCLEOTIDE SEQUENCE [LARGE SCALE GENOMIC DNA]</scope>
    <source>
        <strain evidence="3">JCM 17452</strain>
    </source>
</reference>
<protein>
    <recommendedName>
        <fullName evidence="4">Doxx family protein</fullName>
    </recommendedName>
</protein>
<keyword evidence="1" id="KW-0472">Membrane</keyword>
<dbReference type="EMBL" id="BAABAV010000001">
    <property type="protein sequence ID" value="GAA4268835.1"/>
    <property type="molecule type" value="Genomic_DNA"/>
</dbReference>